<comment type="caution">
    <text evidence="1">The sequence shown here is derived from an EMBL/GenBank/DDBJ whole genome shotgun (WGS) entry which is preliminary data.</text>
</comment>
<reference evidence="1 2" key="2">
    <citation type="journal article" date="2022" name="Mol. Biol. Evol.">
        <title>Comparative Genomics Reveals Insights into the Divergent Evolution of Astigmatic Mites and Household Pest Adaptations.</title>
        <authorList>
            <person name="Xiong Q."/>
            <person name="Wan A.T."/>
            <person name="Liu X."/>
            <person name="Fung C.S."/>
            <person name="Xiao X."/>
            <person name="Malainual N."/>
            <person name="Hou J."/>
            <person name="Wang L."/>
            <person name="Wang M."/>
            <person name="Yang K.Y."/>
            <person name="Cui Y."/>
            <person name="Leung E.L."/>
            <person name="Nong W."/>
            <person name="Shin S.K."/>
            <person name="Au S.W."/>
            <person name="Jeong K.Y."/>
            <person name="Chew F.T."/>
            <person name="Hui J.H."/>
            <person name="Leung T.F."/>
            <person name="Tungtrongchitr A."/>
            <person name="Zhong N."/>
            <person name="Liu Z."/>
            <person name="Tsui S.K."/>
        </authorList>
    </citation>
    <scope>NUCLEOTIDE SEQUENCE [LARGE SCALE GENOMIC DNA]</scope>
    <source>
        <strain evidence="1">Derp</strain>
    </source>
</reference>
<gene>
    <name evidence="1" type="ORF">DERP_011143</name>
</gene>
<proteinExistence type="predicted"/>
<dbReference type="Proteomes" id="UP000887458">
    <property type="component" value="Unassembled WGS sequence"/>
</dbReference>
<reference evidence="1 2" key="1">
    <citation type="journal article" date="2018" name="J. Allergy Clin. Immunol.">
        <title>High-quality assembly of Dermatophagoides pteronyssinus genome and transcriptome reveals a wide range of novel allergens.</title>
        <authorList>
            <person name="Liu X.Y."/>
            <person name="Yang K.Y."/>
            <person name="Wang M.Q."/>
            <person name="Kwok J.S."/>
            <person name="Zeng X."/>
            <person name="Yang Z."/>
            <person name="Xiao X.J."/>
            <person name="Lau C.P."/>
            <person name="Li Y."/>
            <person name="Huang Z.M."/>
            <person name="Ba J.G."/>
            <person name="Yim A.K."/>
            <person name="Ouyang C.Y."/>
            <person name="Ngai S.M."/>
            <person name="Chan T.F."/>
            <person name="Leung E.L."/>
            <person name="Liu L."/>
            <person name="Liu Z.G."/>
            <person name="Tsui S.K."/>
        </authorList>
    </citation>
    <scope>NUCLEOTIDE SEQUENCE [LARGE SCALE GENOMIC DNA]</scope>
    <source>
        <strain evidence="1">Derp</strain>
    </source>
</reference>
<protein>
    <submittedName>
        <fullName evidence="1">Uncharacterized protein</fullName>
    </submittedName>
</protein>
<accession>A0ABQ8J8X5</accession>
<dbReference type="EMBL" id="NJHN03000061">
    <property type="protein sequence ID" value="KAH9419048.1"/>
    <property type="molecule type" value="Genomic_DNA"/>
</dbReference>
<keyword evidence="2" id="KW-1185">Reference proteome</keyword>
<evidence type="ECO:0000313" key="2">
    <source>
        <dbReference type="Proteomes" id="UP000887458"/>
    </source>
</evidence>
<sequence length="64" mass="7028">MTPSNSSKFYIVIPAKIIQIDIGNINIHLLQLVLNIQALSPCARTTKGCTEIGGIPWPYMPSDM</sequence>
<name>A0ABQ8J8X5_DERPT</name>
<evidence type="ECO:0000313" key="1">
    <source>
        <dbReference type="EMBL" id="KAH9419048.1"/>
    </source>
</evidence>
<organism evidence="1 2">
    <name type="scientific">Dermatophagoides pteronyssinus</name>
    <name type="common">European house dust mite</name>
    <dbReference type="NCBI Taxonomy" id="6956"/>
    <lineage>
        <taxon>Eukaryota</taxon>
        <taxon>Metazoa</taxon>
        <taxon>Ecdysozoa</taxon>
        <taxon>Arthropoda</taxon>
        <taxon>Chelicerata</taxon>
        <taxon>Arachnida</taxon>
        <taxon>Acari</taxon>
        <taxon>Acariformes</taxon>
        <taxon>Sarcoptiformes</taxon>
        <taxon>Astigmata</taxon>
        <taxon>Psoroptidia</taxon>
        <taxon>Analgoidea</taxon>
        <taxon>Pyroglyphidae</taxon>
        <taxon>Dermatophagoidinae</taxon>
        <taxon>Dermatophagoides</taxon>
    </lineage>
</organism>